<proteinExistence type="predicted"/>
<gene>
    <name evidence="1" type="ORF">F383_17076</name>
</gene>
<dbReference type="EMBL" id="KN398233">
    <property type="protein sequence ID" value="KHG12735.1"/>
    <property type="molecule type" value="Genomic_DNA"/>
</dbReference>
<dbReference type="AlphaFoldDB" id="A0A0B0NIS3"/>
<evidence type="ECO:0000313" key="2">
    <source>
        <dbReference type="Proteomes" id="UP000032142"/>
    </source>
</evidence>
<reference evidence="2" key="1">
    <citation type="submission" date="2014-09" db="EMBL/GenBank/DDBJ databases">
        <authorList>
            <person name="Mudge J."/>
            <person name="Ramaraj T."/>
            <person name="Lindquist I.E."/>
            <person name="Bharti A.K."/>
            <person name="Sundararajan A."/>
            <person name="Cameron C.T."/>
            <person name="Woodward J.E."/>
            <person name="May G.D."/>
            <person name="Brubaker C."/>
            <person name="Broadhvest J."/>
            <person name="Wilkins T.A."/>
        </authorList>
    </citation>
    <scope>NUCLEOTIDE SEQUENCE</scope>
    <source>
        <strain evidence="2">cv. AKA8401</strain>
    </source>
</reference>
<accession>A0A0B0NIS3</accession>
<evidence type="ECO:0000313" key="1">
    <source>
        <dbReference type="EMBL" id="KHG12735.1"/>
    </source>
</evidence>
<protein>
    <submittedName>
        <fullName evidence="1">Uncharacterized protein</fullName>
    </submittedName>
</protein>
<organism evidence="1 2">
    <name type="scientific">Gossypium arboreum</name>
    <name type="common">Tree cotton</name>
    <name type="synonym">Gossypium nanking</name>
    <dbReference type="NCBI Taxonomy" id="29729"/>
    <lineage>
        <taxon>Eukaryota</taxon>
        <taxon>Viridiplantae</taxon>
        <taxon>Streptophyta</taxon>
        <taxon>Embryophyta</taxon>
        <taxon>Tracheophyta</taxon>
        <taxon>Spermatophyta</taxon>
        <taxon>Magnoliopsida</taxon>
        <taxon>eudicotyledons</taxon>
        <taxon>Gunneridae</taxon>
        <taxon>Pentapetalae</taxon>
        <taxon>rosids</taxon>
        <taxon>malvids</taxon>
        <taxon>Malvales</taxon>
        <taxon>Malvaceae</taxon>
        <taxon>Malvoideae</taxon>
        <taxon>Gossypium</taxon>
    </lineage>
</organism>
<name>A0A0B0NIS3_GOSAR</name>
<dbReference type="Proteomes" id="UP000032142">
    <property type="component" value="Unassembled WGS sequence"/>
</dbReference>
<sequence length="32" mass="3914">MVWFIVVLYDKFICMWLIKLLKAYFVCVCIVL</sequence>
<keyword evidence="2" id="KW-1185">Reference proteome</keyword>